<sequence>MMSSSRSEFAELLHLLTANDRHRPAPGDLSLYLSQLAKNDELTPSKFSPSGRSQAFSPAVDTEFPFTFKQMIHTLYDAPTWAEKVKDVIGESKSQFKPLPEELKPSGRESSGEEGSQIRTIKKRCTGRTHVPDPVFVPKPTYVSHNARTATVDLKIEGRKSDTSPSPTKRRRSQSRAARPTLTINTAARRPRHQSLTQLDARSPLWGRLTPFSDSEDSEFDTLVTPPDTKPVPMLPPALPPSKIPTRSSTTSTLPNKPSTVGDHRKTGRVRSSSFGGSTRFLVSPVFRTFEPDVVPMDK</sequence>
<feature type="region of interest" description="Disordered" evidence="1">
    <location>
        <begin position="96"/>
        <end position="185"/>
    </location>
</feature>
<feature type="compositionally biased region" description="Pro residues" evidence="1">
    <location>
        <begin position="228"/>
        <end position="243"/>
    </location>
</feature>
<dbReference type="Proteomes" id="UP000736335">
    <property type="component" value="Unassembled WGS sequence"/>
</dbReference>
<reference evidence="2" key="1">
    <citation type="journal article" date="2020" name="Nat. Commun.">
        <title>Large-scale genome sequencing of mycorrhizal fungi provides insights into the early evolution of symbiotic traits.</title>
        <authorList>
            <person name="Miyauchi S."/>
            <person name="Kiss E."/>
            <person name="Kuo A."/>
            <person name="Drula E."/>
            <person name="Kohler A."/>
            <person name="Sanchez-Garcia M."/>
            <person name="Morin E."/>
            <person name="Andreopoulos B."/>
            <person name="Barry K.W."/>
            <person name="Bonito G."/>
            <person name="Buee M."/>
            <person name="Carver A."/>
            <person name="Chen C."/>
            <person name="Cichocki N."/>
            <person name="Clum A."/>
            <person name="Culley D."/>
            <person name="Crous P.W."/>
            <person name="Fauchery L."/>
            <person name="Girlanda M."/>
            <person name="Hayes R.D."/>
            <person name="Keri Z."/>
            <person name="LaButti K."/>
            <person name="Lipzen A."/>
            <person name="Lombard V."/>
            <person name="Magnuson J."/>
            <person name="Maillard F."/>
            <person name="Murat C."/>
            <person name="Nolan M."/>
            <person name="Ohm R.A."/>
            <person name="Pangilinan J."/>
            <person name="Pereira M.F."/>
            <person name="Perotto S."/>
            <person name="Peter M."/>
            <person name="Pfister S."/>
            <person name="Riley R."/>
            <person name="Sitrit Y."/>
            <person name="Stielow J.B."/>
            <person name="Szollosi G."/>
            <person name="Zifcakova L."/>
            <person name="Stursova M."/>
            <person name="Spatafora J.W."/>
            <person name="Tedersoo L."/>
            <person name="Vaario L.M."/>
            <person name="Yamada A."/>
            <person name="Yan M."/>
            <person name="Wang P."/>
            <person name="Xu J."/>
            <person name="Bruns T."/>
            <person name="Baldrian P."/>
            <person name="Vilgalys R."/>
            <person name="Dunand C."/>
            <person name="Henrissat B."/>
            <person name="Grigoriev I.V."/>
            <person name="Hibbett D."/>
            <person name="Nagy L.G."/>
            <person name="Martin F.M."/>
        </authorList>
    </citation>
    <scope>NUCLEOTIDE SEQUENCE</scope>
    <source>
        <strain evidence="2">UH-Tt-Lm1</strain>
    </source>
</reference>
<feature type="compositionally biased region" description="Basic and acidic residues" evidence="1">
    <location>
        <begin position="99"/>
        <end position="111"/>
    </location>
</feature>
<reference evidence="2" key="2">
    <citation type="submission" date="2020-11" db="EMBL/GenBank/DDBJ databases">
        <authorList>
            <consortium name="DOE Joint Genome Institute"/>
            <person name="Kuo A."/>
            <person name="Miyauchi S."/>
            <person name="Kiss E."/>
            <person name="Drula E."/>
            <person name="Kohler A."/>
            <person name="Sanchez-Garcia M."/>
            <person name="Andreopoulos B."/>
            <person name="Barry K.W."/>
            <person name="Bonito G."/>
            <person name="Buee M."/>
            <person name="Carver A."/>
            <person name="Chen C."/>
            <person name="Cichocki N."/>
            <person name="Clum A."/>
            <person name="Culley D."/>
            <person name="Crous P.W."/>
            <person name="Fauchery L."/>
            <person name="Girlanda M."/>
            <person name="Hayes R."/>
            <person name="Keri Z."/>
            <person name="Labutti K."/>
            <person name="Lipzen A."/>
            <person name="Lombard V."/>
            <person name="Magnuson J."/>
            <person name="Maillard F."/>
            <person name="Morin E."/>
            <person name="Murat C."/>
            <person name="Nolan M."/>
            <person name="Ohm R."/>
            <person name="Pangilinan J."/>
            <person name="Pereira M."/>
            <person name="Perotto S."/>
            <person name="Peter M."/>
            <person name="Riley R."/>
            <person name="Sitrit Y."/>
            <person name="Stielow B."/>
            <person name="Szollosi G."/>
            <person name="Zifcakova L."/>
            <person name="Stursova M."/>
            <person name="Spatafora J.W."/>
            <person name="Tedersoo L."/>
            <person name="Vaario L.-M."/>
            <person name="Yamada A."/>
            <person name="Yan M."/>
            <person name="Wang P."/>
            <person name="Xu J."/>
            <person name="Bruns T."/>
            <person name="Baldrian P."/>
            <person name="Vilgalys R."/>
            <person name="Henrissat B."/>
            <person name="Grigoriev I.V."/>
            <person name="Hibbett D."/>
            <person name="Nagy L.G."/>
            <person name="Martin F.M."/>
        </authorList>
    </citation>
    <scope>NUCLEOTIDE SEQUENCE</scope>
    <source>
        <strain evidence="2">UH-Tt-Lm1</strain>
    </source>
</reference>
<evidence type="ECO:0000256" key="1">
    <source>
        <dbReference type="SAM" id="MobiDB-lite"/>
    </source>
</evidence>
<comment type="caution">
    <text evidence="2">The sequence shown here is derived from an EMBL/GenBank/DDBJ whole genome shotgun (WGS) entry which is preliminary data.</text>
</comment>
<feature type="region of interest" description="Disordered" evidence="1">
    <location>
        <begin position="210"/>
        <end position="275"/>
    </location>
</feature>
<accession>A0A9P6L745</accession>
<gene>
    <name evidence="2" type="ORF">BJ322DRAFT_817042</name>
</gene>
<feature type="compositionally biased region" description="Polar residues" evidence="1">
    <location>
        <begin position="246"/>
        <end position="259"/>
    </location>
</feature>
<dbReference type="AlphaFoldDB" id="A0A9P6L745"/>
<evidence type="ECO:0000313" key="2">
    <source>
        <dbReference type="EMBL" id="KAF9785204.1"/>
    </source>
</evidence>
<protein>
    <submittedName>
        <fullName evidence="2">Uncharacterized protein</fullName>
    </submittedName>
</protein>
<dbReference type="EMBL" id="WIUZ02000007">
    <property type="protein sequence ID" value="KAF9785204.1"/>
    <property type="molecule type" value="Genomic_DNA"/>
</dbReference>
<proteinExistence type="predicted"/>
<evidence type="ECO:0000313" key="3">
    <source>
        <dbReference type="Proteomes" id="UP000736335"/>
    </source>
</evidence>
<dbReference type="OrthoDB" id="3067134at2759"/>
<keyword evidence="3" id="KW-1185">Reference proteome</keyword>
<name>A0A9P6L745_9AGAM</name>
<organism evidence="2 3">
    <name type="scientific">Thelephora terrestris</name>
    <dbReference type="NCBI Taxonomy" id="56493"/>
    <lineage>
        <taxon>Eukaryota</taxon>
        <taxon>Fungi</taxon>
        <taxon>Dikarya</taxon>
        <taxon>Basidiomycota</taxon>
        <taxon>Agaricomycotina</taxon>
        <taxon>Agaricomycetes</taxon>
        <taxon>Thelephorales</taxon>
        <taxon>Thelephoraceae</taxon>
        <taxon>Thelephora</taxon>
    </lineage>
</organism>